<dbReference type="CDD" id="cd01949">
    <property type="entry name" value="GGDEF"/>
    <property type="match status" value="1"/>
</dbReference>
<dbReference type="Pfam" id="PF07696">
    <property type="entry name" value="7TMR-DISMED2"/>
    <property type="match status" value="1"/>
</dbReference>
<dbReference type="FunFam" id="3.30.70.270:FF:000001">
    <property type="entry name" value="Diguanylate cyclase domain protein"/>
    <property type="match status" value="1"/>
</dbReference>
<keyword evidence="4" id="KW-1185">Reference proteome</keyword>
<name>A0A7V7RJV3_9BACI</name>
<proteinExistence type="predicted"/>
<feature type="transmembrane region" description="Helical" evidence="1">
    <location>
        <begin position="232"/>
        <end position="249"/>
    </location>
</feature>
<keyword evidence="1" id="KW-1133">Transmembrane helix</keyword>
<feature type="domain" description="GGDEF" evidence="2">
    <location>
        <begin position="601"/>
        <end position="736"/>
    </location>
</feature>
<protein>
    <submittedName>
        <fullName evidence="3">GGDEF domain-containing protein</fullName>
    </submittedName>
</protein>
<reference evidence="3 4" key="1">
    <citation type="journal article" date="2014" name="Arch. Microbiol.">
        <title>Bacillus mesophilum sp. nov., strain IITR-54T, a novel 4-chlorobiphenyl dechlorinating bacterium.</title>
        <authorList>
            <person name="Manickam N."/>
            <person name="Singh N.K."/>
            <person name="Bajaj A."/>
            <person name="Kumar R.M."/>
            <person name="Kaur G."/>
            <person name="Kaur N."/>
            <person name="Bala M."/>
            <person name="Kumar A."/>
            <person name="Mayilraj S."/>
        </authorList>
    </citation>
    <scope>NUCLEOTIDE SEQUENCE [LARGE SCALE GENOMIC DNA]</scope>
    <source>
        <strain evidence="3 4">IITR-54</strain>
    </source>
</reference>
<dbReference type="InterPro" id="IPR011623">
    <property type="entry name" value="7TMR_DISM_rcpt_extracell_dom1"/>
</dbReference>
<dbReference type="AlphaFoldDB" id="A0A7V7RJV3"/>
<feature type="transmembrane region" description="Helical" evidence="1">
    <location>
        <begin position="269"/>
        <end position="288"/>
    </location>
</feature>
<dbReference type="InterPro" id="IPR050469">
    <property type="entry name" value="Diguanylate_Cyclase"/>
</dbReference>
<evidence type="ECO:0000313" key="3">
    <source>
        <dbReference type="EMBL" id="KAB2331272.1"/>
    </source>
</evidence>
<dbReference type="GO" id="GO:0005886">
    <property type="term" value="C:plasma membrane"/>
    <property type="evidence" value="ECO:0007669"/>
    <property type="project" value="TreeGrafter"/>
</dbReference>
<gene>
    <name evidence="3" type="ORF">F7732_15570</name>
</gene>
<organism evidence="3 4">
    <name type="scientific">Bacillus mesophilum</name>
    <dbReference type="NCBI Taxonomy" id="1071718"/>
    <lineage>
        <taxon>Bacteria</taxon>
        <taxon>Bacillati</taxon>
        <taxon>Bacillota</taxon>
        <taxon>Bacilli</taxon>
        <taxon>Bacillales</taxon>
        <taxon>Bacillaceae</taxon>
        <taxon>Bacillus</taxon>
    </lineage>
</organism>
<dbReference type="InterPro" id="IPR011622">
    <property type="entry name" value="7TMR_DISM_rcpt_extracell_dom2"/>
</dbReference>
<feature type="transmembrane region" description="Helical" evidence="1">
    <location>
        <begin position="20"/>
        <end position="40"/>
    </location>
</feature>
<feature type="transmembrane region" description="Helical" evidence="1">
    <location>
        <begin position="204"/>
        <end position="225"/>
    </location>
</feature>
<dbReference type="InterPro" id="IPR000160">
    <property type="entry name" value="GGDEF_dom"/>
</dbReference>
<dbReference type="InterPro" id="IPR029787">
    <property type="entry name" value="Nucleotide_cyclase"/>
</dbReference>
<evidence type="ECO:0000259" key="2">
    <source>
        <dbReference type="PROSITE" id="PS50887"/>
    </source>
</evidence>
<dbReference type="InterPro" id="IPR043128">
    <property type="entry name" value="Rev_trsase/Diguanyl_cyclase"/>
</dbReference>
<feature type="transmembrane region" description="Helical" evidence="1">
    <location>
        <begin position="328"/>
        <end position="347"/>
    </location>
</feature>
<dbReference type="Gene3D" id="3.30.70.270">
    <property type="match status" value="1"/>
</dbReference>
<comment type="caution">
    <text evidence="3">The sequence shown here is derived from an EMBL/GenBank/DDBJ whole genome shotgun (WGS) entry which is preliminary data.</text>
</comment>
<dbReference type="NCBIfam" id="TIGR00254">
    <property type="entry name" value="GGDEF"/>
    <property type="match status" value="1"/>
</dbReference>
<feature type="transmembrane region" description="Helical" evidence="1">
    <location>
        <begin position="354"/>
        <end position="376"/>
    </location>
</feature>
<sequence length="740" mass="85386">MIPIFHETGVYSMKPVFKKYHYFVLIVLFTLFFPISASYAKANPVNVSNDFTEKDMTSQILVYVDSNDLTPDQILERQDQFVSFSQADIDGDIADLDYWIKIDMQNTSDRAKDLLLEIKKPHLSLVSLYSENNDSLQIQETIGYSLPFDERIIKHRNLVFPLHLDSSESIHTYYLKIETDSFFQAPITLWNYGSFSAYQSDSQMMFGLFYGIMIAMMIYNSFLFLSLREKTYLYYILFIAGFTILQAIWDGYAFEWLWGDYPWWALRSNAFFILFAALFGLLFTKHFLQLKGIAPRLFQIVHIFTIICAFTLIIPFVLLIGISTMVSTIVATIIAFLIILIVIRVRLRTREAKFYISAWSLLLIGILLNLMAAYQILPLNALTLYAPKIGAMAEVLVLSLGLADKIKRVTLEKEMESKKYYMQTLMQNFFKQMSSVKEHTLLAENGLFTLLYLTKLEKGFYLQKKDAAWEVIVQHGELSLDDSFYIDDQYLTRIIYATDITPRSFGIQDSFGTFLSIPIVCENHTGLLIVNGEDQDQIDPYQKEKMIPYFQDQFTVLMDNLMNYTSIKESAMYDHLTNVLNRKYFLEKANMLVKEAQEAEQEVSILLIDIDHFKRVNDTYGHTVGDQAIIFVADRIVDTFKDLGFVGRYGGEEFIVVTSHVKEQKVLNVTNELRKSLHSHPLFLNRNQALSLTVSIGVSIHKGNSITSIKDMILEADECLYRAKNAGRDRVVLNTEMKVR</sequence>
<dbReference type="PANTHER" id="PTHR45138">
    <property type="entry name" value="REGULATORY COMPONENTS OF SENSORY TRANSDUCTION SYSTEM"/>
    <property type="match status" value="1"/>
</dbReference>
<accession>A0A7V7RJV3</accession>
<dbReference type="Proteomes" id="UP000441354">
    <property type="component" value="Unassembled WGS sequence"/>
</dbReference>
<dbReference type="Gene3D" id="2.60.40.2380">
    <property type="match status" value="1"/>
</dbReference>
<feature type="transmembrane region" description="Helical" evidence="1">
    <location>
        <begin position="300"/>
        <end position="322"/>
    </location>
</feature>
<evidence type="ECO:0000256" key="1">
    <source>
        <dbReference type="SAM" id="Phobius"/>
    </source>
</evidence>
<evidence type="ECO:0000313" key="4">
    <source>
        <dbReference type="Proteomes" id="UP000441354"/>
    </source>
</evidence>
<dbReference type="SUPFAM" id="SSF55073">
    <property type="entry name" value="Nucleotide cyclase"/>
    <property type="match status" value="1"/>
</dbReference>
<dbReference type="PROSITE" id="PS50887">
    <property type="entry name" value="GGDEF"/>
    <property type="match status" value="1"/>
</dbReference>
<keyword evidence="1" id="KW-0472">Membrane</keyword>
<dbReference type="EMBL" id="WBOT01000005">
    <property type="protein sequence ID" value="KAB2331272.1"/>
    <property type="molecule type" value="Genomic_DNA"/>
</dbReference>
<dbReference type="SMART" id="SM00267">
    <property type="entry name" value="GGDEF"/>
    <property type="match status" value="1"/>
</dbReference>
<dbReference type="Pfam" id="PF00990">
    <property type="entry name" value="GGDEF"/>
    <property type="match status" value="1"/>
</dbReference>
<dbReference type="PANTHER" id="PTHR45138:SF9">
    <property type="entry name" value="DIGUANYLATE CYCLASE DGCM-RELATED"/>
    <property type="match status" value="1"/>
</dbReference>
<keyword evidence="1" id="KW-0812">Transmembrane</keyword>
<dbReference type="GO" id="GO:0043709">
    <property type="term" value="P:cell adhesion involved in single-species biofilm formation"/>
    <property type="evidence" value="ECO:0007669"/>
    <property type="project" value="TreeGrafter"/>
</dbReference>
<dbReference type="GO" id="GO:0052621">
    <property type="term" value="F:diguanylate cyclase activity"/>
    <property type="evidence" value="ECO:0007669"/>
    <property type="project" value="TreeGrafter"/>
</dbReference>
<dbReference type="Pfam" id="PF07695">
    <property type="entry name" value="7TMR-DISM_7TM"/>
    <property type="match status" value="1"/>
</dbReference>
<dbReference type="GO" id="GO:1902201">
    <property type="term" value="P:negative regulation of bacterial-type flagellum-dependent cell motility"/>
    <property type="evidence" value="ECO:0007669"/>
    <property type="project" value="TreeGrafter"/>
</dbReference>